<organism evidence="2 3">
    <name type="scientific">Lactarius akahatsu</name>
    <dbReference type="NCBI Taxonomy" id="416441"/>
    <lineage>
        <taxon>Eukaryota</taxon>
        <taxon>Fungi</taxon>
        <taxon>Dikarya</taxon>
        <taxon>Basidiomycota</taxon>
        <taxon>Agaricomycotina</taxon>
        <taxon>Agaricomycetes</taxon>
        <taxon>Russulales</taxon>
        <taxon>Russulaceae</taxon>
        <taxon>Lactarius</taxon>
    </lineage>
</organism>
<name>A0AAD4LSX5_9AGAM</name>
<dbReference type="EMBL" id="JAKELL010000006">
    <property type="protein sequence ID" value="KAH8998006.1"/>
    <property type="molecule type" value="Genomic_DNA"/>
</dbReference>
<keyword evidence="3" id="KW-1185">Reference proteome</keyword>
<evidence type="ECO:0000256" key="1">
    <source>
        <dbReference type="SAM" id="MobiDB-lite"/>
    </source>
</evidence>
<feature type="region of interest" description="Disordered" evidence="1">
    <location>
        <begin position="394"/>
        <end position="505"/>
    </location>
</feature>
<sequence>MPEQDSLSKWHFIRPWHPRLSLFVKEITSVSATFVIVSLAGRDHFEPDDGPTPTSDQSVVPDPLSKGVSVKVNGTPWPKCLARLSDNADEAMIIVYGLMPGRHYDIELGLIAGEKLRGQIVTETVASDGARSNSDSTPQVGVFSSAASRSLVVDHSPSPPSPSPPSTPCGGPSYSSQTFEDYLGSLRLSLSHLQAEHETLSNSLKSARRDSQKAQAAQRTEISSLKRAAQKHSAGDTRMRQKARALEEAVKQAVKGREDVEAEYALLEATRVEQEAELADALRRFEEARIRAEEWRTRREKAEEETGNKLQGAKAELAAVEARLEKLRAKRERLEGRPGEADGEEDDSSNLGAPASGGGLVGELEAKLREMSLERERIEADPCGQVIGVPSYCDEAEKSAGGDVRPPGHNRHSARSKRSAHSHQHSHSRAATHSSPTSASTARQSPTLQRTHTARGSGSGSGKGSITRRKSSPPPHSQAEKSALSLNAPPFEPGSVKGKGNRGGR</sequence>
<gene>
    <name evidence="2" type="ORF">EDB92DRAFT_2082494</name>
</gene>
<feature type="compositionally biased region" description="Low complexity" evidence="1">
    <location>
        <begin position="431"/>
        <end position="443"/>
    </location>
</feature>
<evidence type="ECO:0000313" key="2">
    <source>
        <dbReference type="EMBL" id="KAH8998006.1"/>
    </source>
</evidence>
<protein>
    <submittedName>
        <fullName evidence="2">Uncharacterized protein</fullName>
    </submittedName>
</protein>
<dbReference type="AlphaFoldDB" id="A0AAD4LSX5"/>
<feature type="compositionally biased region" description="Basic and acidic residues" evidence="1">
    <location>
        <begin position="329"/>
        <end position="340"/>
    </location>
</feature>
<accession>A0AAD4LSX5</accession>
<proteinExistence type="predicted"/>
<feature type="region of interest" description="Disordered" evidence="1">
    <location>
        <begin position="201"/>
        <end position="240"/>
    </location>
</feature>
<reference evidence="2" key="1">
    <citation type="submission" date="2022-01" db="EMBL/GenBank/DDBJ databases">
        <title>Comparative genomics reveals a dynamic genome evolution in the ectomycorrhizal milk-cap (Lactarius) mushrooms.</title>
        <authorList>
            <consortium name="DOE Joint Genome Institute"/>
            <person name="Lebreton A."/>
            <person name="Tang N."/>
            <person name="Kuo A."/>
            <person name="LaButti K."/>
            <person name="Drula E."/>
            <person name="Barry K."/>
            <person name="Clum A."/>
            <person name="Lipzen A."/>
            <person name="Mousain D."/>
            <person name="Ng V."/>
            <person name="Wang R."/>
            <person name="Wang X."/>
            <person name="Dai Y."/>
            <person name="Henrissat B."/>
            <person name="Grigoriev I.V."/>
            <person name="Guerin-Laguette A."/>
            <person name="Yu F."/>
            <person name="Martin F.M."/>
        </authorList>
    </citation>
    <scope>NUCLEOTIDE SEQUENCE</scope>
    <source>
        <strain evidence="2">QP</strain>
    </source>
</reference>
<evidence type="ECO:0000313" key="3">
    <source>
        <dbReference type="Proteomes" id="UP001201163"/>
    </source>
</evidence>
<feature type="region of interest" description="Disordered" evidence="1">
    <location>
        <begin position="329"/>
        <end position="363"/>
    </location>
</feature>
<feature type="region of interest" description="Disordered" evidence="1">
    <location>
        <begin position="150"/>
        <end position="175"/>
    </location>
</feature>
<feature type="compositionally biased region" description="Basic residues" evidence="1">
    <location>
        <begin position="408"/>
        <end position="430"/>
    </location>
</feature>
<feature type="compositionally biased region" description="Polar residues" evidence="1">
    <location>
        <begin position="213"/>
        <end position="223"/>
    </location>
</feature>
<feature type="compositionally biased region" description="Pro residues" evidence="1">
    <location>
        <begin position="157"/>
        <end position="167"/>
    </location>
</feature>
<comment type="caution">
    <text evidence="2">The sequence shown here is derived from an EMBL/GenBank/DDBJ whole genome shotgun (WGS) entry which is preliminary data.</text>
</comment>
<dbReference type="Proteomes" id="UP001201163">
    <property type="component" value="Unassembled WGS sequence"/>
</dbReference>